<keyword evidence="2" id="KW-1185">Reference proteome</keyword>
<protein>
    <recommendedName>
        <fullName evidence="3">Toxin</fullName>
    </recommendedName>
</protein>
<reference evidence="1 2" key="1">
    <citation type="journal article" date="2019" name="Int. J. Syst. Evol. Microbiol.">
        <title>The Global Catalogue of Microorganisms (GCM) 10K type strain sequencing project: providing services to taxonomists for standard genome sequencing and annotation.</title>
        <authorList>
            <consortium name="The Broad Institute Genomics Platform"/>
            <consortium name="The Broad Institute Genome Sequencing Center for Infectious Disease"/>
            <person name="Wu L."/>
            <person name="Ma J."/>
        </authorList>
    </citation>
    <scope>NUCLEOTIDE SEQUENCE [LARGE SCALE GENOMIC DNA]</scope>
    <source>
        <strain evidence="1 2">JCM 15933</strain>
    </source>
</reference>
<evidence type="ECO:0008006" key="3">
    <source>
        <dbReference type="Google" id="ProtNLM"/>
    </source>
</evidence>
<dbReference type="Proteomes" id="UP001501470">
    <property type="component" value="Unassembled WGS sequence"/>
</dbReference>
<dbReference type="RefSeq" id="WP_344501413.1">
    <property type="nucleotide sequence ID" value="NZ_BAAAQD010000002.1"/>
</dbReference>
<evidence type="ECO:0000313" key="2">
    <source>
        <dbReference type="Proteomes" id="UP001501470"/>
    </source>
</evidence>
<evidence type="ECO:0000313" key="1">
    <source>
        <dbReference type="EMBL" id="GAA1505611.1"/>
    </source>
</evidence>
<organism evidence="1 2">
    <name type="scientific">Dactylosporangium maewongense</name>
    <dbReference type="NCBI Taxonomy" id="634393"/>
    <lineage>
        <taxon>Bacteria</taxon>
        <taxon>Bacillati</taxon>
        <taxon>Actinomycetota</taxon>
        <taxon>Actinomycetes</taxon>
        <taxon>Micromonosporales</taxon>
        <taxon>Micromonosporaceae</taxon>
        <taxon>Dactylosporangium</taxon>
    </lineage>
</organism>
<proteinExistence type="predicted"/>
<comment type="caution">
    <text evidence="1">The sequence shown here is derived from an EMBL/GenBank/DDBJ whole genome shotgun (WGS) entry which is preliminary data.</text>
</comment>
<dbReference type="EMBL" id="BAAAQD010000002">
    <property type="protein sequence ID" value="GAA1505611.1"/>
    <property type="molecule type" value="Genomic_DNA"/>
</dbReference>
<name>A0ABN1ZW42_9ACTN</name>
<gene>
    <name evidence="1" type="ORF">GCM10009827_019060</name>
</gene>
<sequence>MSVRFTESARKHGFTEDEAVYAIENAVGHVQHFTDPQPPANIRPHLFVGPRSLTDHTLLEVFLEVRGSTVTVFHVMEAQKRSLNLIGRSYR</sequence>
<accession>A0ABN1ZW42</accession>